<organism evidence="2 3">
    <name type="scientific">Paracoccus solventivorans</name>
    <dbReference type="NCBI Taxonomy" id="53463"/>
    <lineage>
        <taxon>Bacteria</taxon>
        <taxon>Pseudomonadati</taxon>
        <taxon>Pseudomonadota</taxon>
        <taxon>Alphaproteobacteria</taxon>
        <taxon>Rhodobacterales</taxon>
        <taxon>Paracoccaceae</taxon>
        <taxon>Paracoccus</taxon>
    </lineage>
</organism>
<protein>
    <submittedName>
        <fullName evidence="2">IS66 C-terminal element</fullName>
    </submittedName>
</protein>
<dbReference type="InterPro" id="IPR039552">
    <property type="entry name" value="IS66_C"/>
</dbReference>
<accession>A0A1M7FG91</accession>
<dbReference type="EMBL" id="FRCK01000003">
    <property type="protein sequence ID" value="SHM02983.1"/>
    <property type="molecule type" value="Genomic_DNA"/>
</dbReference>
<reference evidence="3" key="1">
    <citation type="submission" date="2016-11" db="EMBL/GenBank/DDBJ databases">
        <authorList>
            <person name="Varghese N."/>
            <person name="Submissions S."/>
        </authorList>
    </citation>
    <scope>NUCLEOTIDE SEQUENCE [LARGE SCALE GENOMIC DNA]</scope>
    <source>
        <strain evidence="3">DSM 6637</strain>
    </source>
</reference>
<dbReference type="Proteomes" id="UP000184444">
    <property type="component" value="Unassembled WGS sequence"/>
</dbReference>
<proteinExistence type="predicted"/>
<evidence type="ECO:0000313" key="3">
    <source>
        <dbReference type="Proteomes" id="UP000184444"/>
    </source>
</evidence>
<sequence length="36" mass="4406">MSHVDDEAWLTWLLTHIADREISRIDELAPWSWQKR</sequence>
<dbReference type="RefSeq" id="WP_234951998.1">
    <property type="nucleotide sequence ID" value="NZ_FRCK01000003.1"/>
</dbReference>
<dbReference type="AlphaFoldDB" id="A0A1M7FG91"/>
<dbReference type="Pfam" id="PF13817">
    <property type="entry name" value="DDE_Tnp_IS66_C"/>
    <property type="match status" value="1"/>
</dbReference>
<name>A0A1M7FG91_9RHOB</name>
<evidence type="ECO:0000259" key="1">
    <source>
        <dbReference type="Pfam" id="PF13817"/>
    </source>
</evidence>
<feature type="domain" description="Transposase IS66 C-terminal" evidence="1">
    <location>
        <begin position="2"/>
        <end position="31"/>
    </location>
</feature>
<evidence type="ECO:0000313" key="2">
    <source>
        <dbReference type="EMBL" id="SHM02983.1"/>
    </source>
</evidence>
<gene>
    <name evidence="2" type="ORF">SAMN05444389_10337</name>
</gene>
<keyword evidence="3" id="KW-1185">Reference proteome</keyword>